<dbReference type="EMBL" id="CCDP010000003">
    <property type="protein sequence ID" value="CDQ41665.1"/>
    <property type="molecule type" value="Genomic_DNA"/>
</dbReference>
<dbReference type="AlphaFoldDB" id="A0A024QHH8"/>
<evidence type="ECO:0000313" key="2">
    <source>
        <dbReference type="EMBL" id="CDQ41665.1"/>
    </source>
</evidence>
<dbReference type="RefSeq" id="WP_051739317.1">
    <property type="nucleotide sequence ID" value="NZ_BNER01000005.1"/>
</dbReference>
<evidence type="ECO:0000256" key="1">
    <source>
        <dbReference type="SAM" id="SignalP"/>
    </source>
</evidence>
<dbReference type="PROSITE" id="PS51257">
    <property type="entry name" value="PROKAR_LIPOPROTEIN"/>
    <property type="match status" value="1"/>
</dbReference>
<dbReference type="eggNOG" id="ENOG5030JWE">
    <property type="taxonomic scope" value="Bacteria"/>
</dbReference>
<proteinExistence type="predicted"/>
<reference evidence="3" key="2">
    <citation type="submission" date="2014-05" db="EMBL/GenBank/DDBJ databases">
        <title>Draft genome sequence of Virgibacillus massiliensis Vm-5.</title>
        <authorList>
            <person name="Khelaifia S."/>
            <person name="Croce O."/>
            <person name="Lagier J.C."/>
            <person name="Raoult D."/>
        </authorList>
    </citation>
    <scope>NUCLEOTIDE SEQUENCE [LARGE SCALE GENOMIC DNA]</scope>
    <source>
        <strain evidence="3">Vm-5</strain>
    </source>
</reference>
<feature type="signal peptide" evidence="1">
    <location>
        <begin position="1"/>
        <end position="23"/>
    </location>
</feature>
<reference evidence="2 3" key="1">
    <citation type="submission" date="2014-03" db="EMBL/GenBank/DDBJ databases">
        <authorList>
            <person name="Urmite Genomes U."/>
        </authorList>
    </citation>
    <scope>NUCLEOTIDE SEQUENCE [LARGE SCALE GENOMIC DNA]</scope>
    <source>
        <strain evidence="2 3">Vm-5</strain>
    </source>
</reference>
<sequence length="112" mass="12661" precursor="true">MKKIIVFVCGLLLLTACSNHESAASVSEESSQPTIKTTSALQDLPEYPIIRKNVDLEIFELKVVADNPYKRVILIENNTSGEKEYKSIYIKKTNRLKLIQFNEGLLYNGIVN</sequence>
<evidence type="ECO:0008006" key="4">
    <source>
        <dbReference type="Google" id="ProtNLM"/>
    </source>
</evidence>
<keyword evidence="1" id="KW-0732">Signal</keyword>
<feature type="chain" id="PRO_5001533013" description="Lipoprotein" evidence="1">
    <location>
        <begin position="24"/>
        <end position="112"/>
    </location>
</feature>
<dbReference type="STRING" id="1462526.BN990_04039"/>
<gene>
    <name evidence="2" type="ORF">BN990_04039</name>
</gene>
<keyword evidence="3" id="KW-1185">Reference proteome</keyword>
<organism evidence="2 3">
    <name type="scientific">Virgibacillus massiliensis</name>
    <dbReference type="NCBI Taxonomy" id="1462526"/>
    <lineage>
        <taxon>Bacteria</taxon>
        <taxon>Bacillati</taxon>
        <taxon>Bacillota</taxon>
        <taxon>Bacilli</taxon>
        <taxon>Bacillales</taxon>
        <taxon>Bacillaceae</taxon>
        <taxon>Virgibacillus</taxon>
    </lineage>
</organism>
<evidence type="ECO:0000313" key="3">
    <source>
        <dbReference type="Proteomes" id="UP000028875"/>
    </source>
</evidence>
<name>A0A024QHH8_9BACI</name>
<protein>
    <recommendedName>
        <fullName evidence="4">Lipoprotein</fullName>
    </recommendedName>
</protein>
<dbReference type="Proteomes" id="UP000028875">
    <property type="component" value="Unassembled WGS sequence"/>
</dbReference>
<accession>A0A024QHH8</accession>
<dbReference type="OrthoDB" id="2168541at2"/>
<comment type="caution">
    <text evidence="2">The sequence shown here is derived from an EMBL/GenBank/DDBJ whole genome shotgun (WGS) entry which is preliminary data.</text>
</comment>